<proteinExistence type="predicted"/>
<feature type="transmembrane region" description="Helical" evidence="6">
    <location>
        <begin position="34"/>
        <end position="56"/>
    </location>
</feature>
<sequence length="77" mass="8432">MDKETHKLSSDAYQEIPGDHYKPYIGKREFLPEFTLKAIVTGMVLGIIFAAANAYIGLKVGLTVSASNPGCSRKDRT</sequence>
<dbReference type="RefSeq" id="WP_203415351.1">
    <property type="nucleotide sequence ID" value="NZ_BAOS01000005.1"/>
</dbReference>
<dbReference type="Proteomes" id="UP000218542">
    <property type="component" value="Unassembled WGS sequence"/>
</dbReference>
<name>A0A286TVS4_9BACT</name>
<dbReference type="Pfam" id="PF03169">
    <property type="entry name" value="OPT"/>
    <property type="match status" value="1"/>
</dbReference>
<organism evidence="7 8">
    <name type="scientific">Candidatus Scalindua japonica</name>
    <dbReference type="NCBI Taxonomy" id="1284222"/>
    <lineage>
        <taxon>Bacteria</taxon>
        <taxon>Pseudomonadati</taxon>
        <taxon>Planctomycetota</taxon>
        <taxon>Candidatus Brocadiia</taxon>
        <taxon>Candidatus Brocadiales</taxon>
        <taxon>Candidatus Scalinduaceae</taxon>
        <taxon>Candidatus Scalindua</taxon>
    </lineage>
</organism>
<keyword evidence="8" id="KW-1185">Reference proteome</keyword>
<comment type="subcellular location">
    <subcellularLocation>
        <location evidence="1">Membrane</location>
        <topology evidence="1">Multi-pass membrane protein</topology>
    </subcellularLocation>
</comment>
<gene>
    <name evidence="7" type="ORF">SCALIN_C05_0050</name>
</gene>
<evidence type="ECO:0000256" key="5">
    <source>
        <dbReference type="ARBA" id="ARBA00023136"/>
    </source>
</evidence>
<evidence type="ECO:0000256" key="6">
    <source>
        <dbReference type="SAM" id="Phobius"/>
    </source>
</evidence>
<dbReference type="EMBL" id="BAOS01000005">
    <property type="protein sequence ID" value="GAX59965.1"/>
    <property type="molecule type" value="Genomic_DNA"/>
</dbReference>
<dbReference type="AlphaFoldDB" id="A0A286TVS4"/>
<evidence type="ECO:0000256" key="3">
    <source>
        <dbReference type="ARBA" id="ARBA00022692"/>
    </source>
</evidence>
<evidence type="ECO:0000256" key="2">
    <source>
        <dbReference type="ARBA" id="ARBA00022448"/>
    </source>
</evidence>
<evidence type="ECO:0000256" key="4">
    <source>
        <dbReference type="ARBA" id="ARBA00022989"/>
    </source>
</evidence>
<keyword evidence="5 6" id="KW-0472">Membrane</keyword>
<comment type="caution">
    <text evidence="7">The sequence shown here is derived from an EMBL/GenBank/DDBJ whole genome shotgun (WGS) entry which is preliminary data.</text>
</comment>
<keyword evidence="3 6" id="KW-0812">Transmembrane</keyword>
<reference evidence="8" key="1">
    <citation type="journal article" date="2017" name="Environ. Microbiol. Rep.">
        <title>Genetic Diversity of Marine Anaerobic Ammonium-Oxidizing Bacteria as Revealed by Genomic and Proteomic Analyses of 'Candidatus Scalindua japonica'.</title>
        <authorList>
            <person name="Oshiki M."/>
            <person name="Mizuto K."/>
            <person name="Kimura Z."/>
            <person name="Kindaichi T."/>
            <person name="Satoh H."/>
            <person name="Okabe S."/>
        </authorList>
    </citation>
    <scope>NUCLEOTIDE SEQUENCE [LARGE SCALE GENOMIC DNA]</scope>
    <source>
        <strain evidence="8">husup-a2</strain>
    </source>
</reference>
<evidence type="ECO:0000313" key="8">
    <source>
        <dbReference type="Proteomes" id="UP000218542"/>
    </source>
</evidence>
<keyword evidence="2" id="KW-0813">Transport</keyword>
<accession>A0A286TVS4</accession>
<dbReference type="GO" id="GO:0035673">
    <property type="term" value="F:oligopeptide transmembrane transporter activity"/>
    <property type="evidence" value="ECO:0007669"/>
    <property type="project" value="InterPro"/>
</dbReference>
<keyword evidence="4 6" id="KW-1133">Transmembrane helix</keyword>
<evidence type="ECO:0000256" key="1">
    <source>
        <dbReference type="ARBA" id="ARBA00004141"/>
    </source>
</evidence>
<dbReference type="GO" id="GO:0016020">
    <property type="term" value="C:membrane"/>
    <property type="evidence" value="ECO:0007669"/>
    <property type="project" value="UniProtKB-SubCell"/>
</dbReference>
<protein>
    <submittedName>
        <fullName evidence="7">Oligopeptide transporter</fullName>
    </submittedName>
</protein>
<dbReference type="InterPro" id="IPR004813">
    <property type="entry name" value="OPT"/>
</dbReference>
<evidence type="ECO:0000313" key="7">
    <source>
        <dbReference type="EMBL" id="GAX59965.1"/>
    </source>
</evidence>